<sequence>MKIAIQTRDAELTDDLREHLEQRLAFALSRCQNRIRGVVVGLSDINGSKGGIDKRCHLRIRLNGLSDIAVEETEADFDVAANHAADRAKRTLARRPRYARDIP</sequence>
<keyword evidence="2" id="KW-1185">Reference proteome</keyword>
<dbReference type="RefSeq" id="WP_184064051.1">
    <property type="nucleotide sequence ID" value="NZ_JACHNZ010000002.1"/>
</dbReference>
<name>A0A7W7F5H4_9SPHN</name>
<dbReference type="AlphaFoldDB" id="A0A7W7F5H4"/>
<reference evidence="1 2" key="1">
    <citation type="submission" date="2020-08" db="EMBL/GenBank/DDBJ databases">
        <title>Genomic Encyclopedia of Type Strains, Phase IV (KMG-IV): sequencing the most valuable type-strain genomes for metagenomic binning, comparative biology and taxonomic classification.</title>
        <authorList>
            <person name="Goeker M."/>
        </authorList>
    </citation>
    <scope>NUCLEOTIDE SEQUENCE [LARGE SCALE GENOMIC DNA]</scope>
    <source>
        <strain evidence="1 2">DSM 17328</strain>
    </source>
</reference>
<evidence type="ECO:0000313" key="1">
    <source>
        <dbReference type="EMBL" id="MBB4630694.1"/>
    </source>
</evidence>
<dbReference type="Pfam" id="PF02482">
    <property type="entry name" value="Ribosomal_S30AE"/>
    <property type="match status" value="1"/>
</dbReference>
<dbReference type="Gene3D" id="3.30.160.100">
    <property type="entry name" value="Ribosome hibernation promotion factor-like"/>
    <property type="match status" value="1"/>
</dbReference>
<comment type="caution">
    <text evidence="1">The sequence shown here is derived from an EMBL/GenBank/DDBJ whole genome shotgun (WGS) entry which is preliminary data.</text>
</comment>
<dbReference type="InterPro" id="IPR003489">
    <property type="entry name" value="RHF/RaiA"/>
</dbReference>
<gene>
    <name evidence="1" type="ORF">GGQ98_000297</name>
</gene>
<evidence type="ECO:0000313" key="2">
    <source>
        <dbReference type="Proteomes" id="UP000566324"/>
    </source>
</evidence>
<dbReference type="Proteomes" id="UP000566324">
    <property type="component" value="Unassembled WGS sequence"/>
</dbReference>
<protein>
    <submittedName>
        <fullName evidence="1">Ribosome-associated translation inhibitor RaiA</fullName>
    </submittedName>
</protein>
<dbReference type="SUPFAM" id="SSF69754">
    <property type="entry name" value="Ribosome binding protein Y (YfiA homologue)"/>
    <property type="match status" value="1"/>
</dbReference>
<proteinExistence type="predicted"/>
<dbReference type="EMBL" id="JACHNZ010000002">
    <property type="protein sequence ID" value="MBB4630694.1"/>
    <property type="molecule type" value="Genomic_DNA"/>
</dbReference>
<accession>A0A7W7F5H4</accession>
<dbReference type="InterPro" id="IPR036567">
    <property type="entry name" value="RHF-like"/>
</dbReference>
<organism evidence="1 2">
    <name type="scientific">Sphingosinicella soli</name>
    <dbReference type="NCBI Taxonomy" id="333708"/>
    <lineage>
        <taxon>Bacteria</taxon>
        <taxon>Pseudomonadati</taxon>
        <taxon>Pseudomonadota</taxon>
        <taxon>Alphaproteobacteria</taxon>
        <taxon>Sphingomonadales</taxon>
        <taxon>Sphingosinicellaceae</taxon>
        <taxon>Sphingosinicella</taxon>
    </lineage>
</organism>